<dbReference type="EMBL" id="ARYM01000025">
    <property type="protein sequence ID" value="KCZ97091.1"/>
    <property type="molecule type" value="Genomic_DNA"/>
</dbReference>
<organism evidence="3 4">
    <name type="scientific">Hyphomonas polymorpha PS728</name>
    <dbReference type="NCBI Taxonomy" id="1280954"/>
    <lineage>
        <taxon>Bacteria</taxon>
        <taxon>Pseudomonadati</taxon>
        <taxon>Pseudomonadota</taxon>
        <taxon>Alphaproteobacteria</taxon>
        <taxon>Hyphomonadales</taxon>
        <taxon>Hyphomonadaceae</taxon>
        <taxon>Hyphomonas</taxon>
    </lineage>
</organism>
<comment type="caution">
    <text evidence="3">The sequence shown here is derived from an EMBL/GenBank/DDBJ whole genome shotgun (WGS) entry which is preliminary data.</text>
</comment>
<dbReference type="RefSeq" id="WP_206742179.1">
    <property type="nucleotide sequence ID" value="NZ_ARYM01000025.1"/>
</dbReference>
<dbReference type="PATRIC" id="fig|1280954.3.peg.3342"/>
<dbReference type="InterPro" id="IPR014347">
    <property type="entry name" value="Tautomerase/MIF_sf"/>
</dbReference>
<evidence type="ECO:0000256" key="1">
    <source>
        <dbReference type="SAM" id="MobiDB-lite"/>
    </source>
</evidence>
<dbReference type="Proteomes" id="UP000027100">
    <property type="component" value="Unassembled WGS sequence"/>
</dbReference>
<evidence type="ECO:0000313" key="3">
    <source>
        <dbReference type="EMBL" id="KCZ97091.1"/>
    </source>
</evidence>
<dbReference type="STRING" id="1280954.HPO_16550"/>
<dbReference type="Pfam" id="PF14832">
    <property type="entry name" value="Tautomerase_3"/>
    <property type="match status" value="1"/>
</dbReference>
<accession>A0A062VCH4</accession>
<feature type="domain" description="Tautomerase cis-CaaD-like" evidence="2">
    <location>
        <begin position="32"/>
        <end position="166"/>
    </location>
</feature>
<gene>
    <name evidence="3" type="ORF">HPO_16550</name>
</gene>
<protein>
    <recommendedName>
        <fullName evidence="2">Tautomerase cis-CaaD-like domain-containing protein</fullName>
    </recommendedName>
</protein>
<evidence type="ECO:0000313" key="4">
    <source>
        <dbReference type="Proteomes" id="UP000027100"/>
    </source>
</evidence>
<proteinExistence type="predicted"/>
<name>A0A062VCH4_9PROT</name>
<keyword evidence="4" id="KW-1185">Reference proteome</keyword>
<dbReference type="eggNOG" id="COG1942">
    <property type="taxonomic scope" value="Bacteria"/>
</dbReference>
<feature type="region of interest" description="Disordered" evidence="1">
    <location>
        <begin position="154"/>
        <end position="173"/>
    </location>
</feature>
<dbReference type="Gene3D" id="3.30.429.10">
    <property type="entry name" value="Macrophage Migration Inhibitory Factor"/>
    <property type="match status" value="1"/>
</dbReference>
<dbReference type="AlphaFoldDB" id="A0A062VCH4"/>
<sequence length="173" mass="19758">MMTNNIIDKAGFEPLMMTIIIINGLEEGTKLMPLWNIFHPPGAFTREEKQQLSADITELYKPLPKFYVGVVFQEIAADSFFVGGRGAVSNFVRIWVDHIARTMPNAEYRKRFMDKCNAVFTPFMNTRGLDWELHIDETAFDLWSLNGLAPPLPNTDEEARWRDANRPLPPIAG</sequence>
<evidence type="ECO:0000259" key="2">
    <source>
        <dbReference type="Pfam" id="PF14832"/>
    </source>
</evidence>
<dbReference type="InterPro" id="IPR028116">
    <property type="entry name" value="Cis-CaaD-like"/>
</dbReference>
<dbReference type="SUPFAM" id="SSF55331">
    <property type="entry name" value="Tautomerase/MIF"/>
    <property type="match status" value="1"/>
</dbReference>
<reference evidence="3 4" key="1">
    <citation type="journal article" date="2014" name="Antonie Van Leeuwenhoek">
        <title>Hyphomonas beringensis sp. nov. and Hyphomonas chukchiensis sp. nov., isolated from surface seawater of the Bering Sea and Chukchi Sea.</title>
        <authorList>
            <person name="Li C."/>
            <person name="Lai Q."/>
            <person name="Li G."/>
            <person name="Dong C."/>
            <person name="Wang J."/>
            <person name="Liao Y."/>
            <person name="Shao Z."/>
        </authorList>
    </citation>
    <scope>NUCLEOTIDE SEQUENCE [LARGE SCALE GENOMIC DNA]</scope>
    <source>
        <strain evidence="3 4">PS728</strain>
    </source>
</reference>